<dbReference type="SUPFAM" id="SSF56059">
    <property type="entry name" value="Glutathione synthetase ATP-binding domain-like"/>
    <property type="match status" value="1"/>
</dbReference>
<proteinExistence type="predicted"/>
<name>A0ABW1T329_9ACTN</name>
<protein>
    <recommendedName>
        <fullName evidence="2">ATP-grasp domain-containing protein</fullName>
    </recommendedName>
</protein>
<evidence type="ECO:0000259" key="2">
    <source>
        <dbReference type="PROSITE" id="PS50975"/>
    </source>
</evidence>
<feature type="domain" description="ATP-grasp" evidence="2">
    <location>
        <begin position="123"/>
        <end position="306"/>
    </location>
</feature>
<dbReference type="EMBL" id="JBHSTI010000008">
    <property type="protein sequence ID" value="MFC6239151.1"/>
    <property type="molecule type" value="Genomic_DNA"/>
</dbReference>
<dbReference type="InterPro" id="IPR011761">
    <property type="entry name" value="ATP-grasp"/>
</dbReference>
<dbReference type="Gene3D" id="3.30.470.20">
    <property type="entry name" value="ATP-grasp fold, B domain"/>
    <property type="match status" value="1"/>
</dbReference>
<evidence type="ECO:0000313" key="4">
    <source>
        <dbReference type="Proteomes" id="UP001596138"/>
    </source>
</evidence>
<accession>A0ABW1T329</accession>
<evidence type="ECO:0000313" key="3">
    <source>
        <dbReference type="EMBL" id="MFC6239151.1"/>
    </source>
</evidence>
<evidence type="ECO:0000256" key="1">
    <source>
        <dbReference type="PROSITE-ProRule" id="PRU00409"/>
    </source>
</evidence>
<dbReference type="Proteomes" id="UP001596138">
    <property type="component" value="Unassembled WGS sequence"/>
</dbReference>
<keyword evidence="4" id="KW-1185">Reference proteome</keyword>
<keyword evidence="1" id="KW-0067">ATP-binding</keyword>
<dbReference type="PROSITE" id="PS50975">
    <property type="entry name" value="ATP_GRASP"/>
    <property type="match status" value="1"/>
</dbReference>
<comment type="caution">
    <text evidence="3">The sequence shown here is derived from an EMBL/GenBank/DDBJ whole genome shotgun (WGS) entry which is preliminary data.</text>
</comment>
<sequence>MQASAATDRPRVVIVDVHASDSFREFAAALRRRGVDVMHVRPAYQGRGRSVKRAIDRLAGPIVPLHGPITGDDPATVALRREMLSAPTVDLHAIEPVLADLATTPEWQANHALRRLRPGVELGDVLDKWEVGQLAVAAGVRIPEASTDLTTDRFPVVVKGRLGAGGIWVRVVNDADELRAAVADLGGDAAGLYLERYHHTETGLGTAGVARDGEVLVCGAFERQPSPDEPLAPAVAIRAYRHTAAIEASERLIGALGYTGIFCLNFVPDDDGSPLLIDVNLRAFGAWVTLDELGVPILDTYLELIGAGAAAPPMRLDEQRWAPVARIGTGANGTLGTVWRVTRGTGALVWRRRRTLGWGWMTGTEVRVVQTGLTGAVGVLRGRRRR</sequence>
<organism evidence="3 4">
    <name type="scientific">Longivirga aurantiaca</name>
    <dbReference type="NCBI Taxonomy" id="1837743"/>
    <lineage>
        <taxon>Bacteria</taxon>
        <taxon>Bacillati</taxon>
        <taxon>Actinomycetota</taxon>
        <taxon>Actinomycetes</taxon>
        <taxon>Sporichthyales</taxon>
        <taxon>Sporichthyaceae</taxon>
        <taxon>Longivirga</taxon>
    </lineage>
</organism>
<reference evidence="4" key="1">
    <citation type="journal article" date="2019" name="Int. J. Syst. Evol. Microbiol.">
        <title>The Global Catalogue of Microorganisms (GCM) 10K type strain sequencing project: providing services to taxonomists for standard genome sequencing and annotation.</title>
        <authorList>
            <consortium name="The Broad Institute Genomics Platform"/>
            <consortium name="The Broad Institute Genome Sequencing Center for Infectious Disease"/>
            <person name="Wu L."/>
            <person name="Ma J."/>
        </authorList>
    </citation>
    <scope>NUCLEOTIDE SEQUENCE [LARGE SCALE GENOMIC DNA]</scope>
    <source>
        <strain evidence="4">CGMCC 4.7317</strain>
    </source>
</reference>
<dbReference type="RefSeq" id="WP_386767972.1">
    <property type="nucleotide sequence ID" value="NZ_JBHSTI010000008.1"/>
</dbReference>
<gene>
    <name evidence="3" type="ORF">ACFQGU_14810</name>
</gene>
<keyword evidence="1" id="KW-0547">Nucleotide-binding</keyword>